<dbReference type="AlphaFoldDB" id="A0AAV6SIN9"/>
<sequence length="82" mass="8788">MVSLAPTAGCRSVVIGKLSLNISVDFKGHLPHFMFSNVTGSTTVRGIDKTPALWPQLKLSHRGPNPSCNNEATKNPKNTLST</sequence>
<accession>A0AAV6SIN9</accession>
<dbReference type="EMBL" id="JAGKHQ010000005">
    <property type="protein sequence ID" value="KAG7516121.1"/>
    <property type="molecule type" value="Genomic_DNA"/>
</dbReference>
<protein>
    <submittedName>
        <fullName evidence="2">Uncharacterized protein</fullName>
    </submittedName>
</protein>
<evidence type="ECO:0000313" key="2">
    <source>
        <dbReference type="EMBL" id="KAG7516121.1"/>
    </source>
</evidence>
<dbReference type="Proteomes" id="UP000693946">
    <property type="component" value="Linkage Group LG13"/>
</dbReference>
<organism evidence="2 3">
    <name type="scientific">Solea senegalensis</name>
    <name type="common">Senegalese sole</name>
    <dbReference type="NCBI Taxonomy" id="28829"/>
    <lineage>
        <taxon>Eukaryota</taxon>
        <taxon>Metazoa</taxon>
        <taxon>Chordata</taxon>
        <taxon>Craniata</taxon>
        <taxon>Vertebrata</taxon>
        <taxon>Euteleostomi</taxon>
        <taxon>Actinopterygii</taxon>
        <taxon>Neopterygii</taxon>
        <taxon>Teleostei</taxon>
        <taxon>Neoteleostei</taxon>
        <taxon>Acanthomorphata</taxon>
        <taxon>Carangaria</taxon>
        <taxon>Pleuronectiformes</taxon>
        <taxon>Pleuronectoidei</taxon>
        <taxon>Soleidae</taxon>
        <taxon>Solea</taxon>
    </lineage>
</organism>
<proteinExistence type="predicted"/>
<comment type="caution">
    <text evidence="2">The sequence shown here is derived from an EMBL/GenBank/DDBJ whole genome shotgun (WGS) entry which is preliminary data.</text>
</comment>
<gene>
    <name evidence="2" type="ORF">JOB18_023226</name>
</gene>
<evidence type="ECO:0000256" key="1">
    <source>
        <dbReference type="SAM" id="MobiDB-lite"/>
    </source>
</evidence>
<keyword evidence="3" id="KW-1185">Reference proteome</keyword>
<feature type="region of interest" description="Disordered" evidence="1">
    <location>
        <begin position="59"/>
        <end position="82"/>
    </location>
</feature>
<feature type="compositionally biased region" description="Polar residues" evidence="1">
    <location>
        <begin position="66"/>
        <end position="82"/>
    </location>
</feature>
<name>A0AAV6SIN9_SOLSE</name>
<evidence type="ECO:0000313" key="3">
    <source>
        <dbReference type="Proteomes" id="UP000693946"/>
    </source>
</evidence>
<reference evidence="2 3" key="1">
    <citation type="journal article" date="2021" name="Sci. Rep.">
        <title>Chromosome anchoring in Senegalese sole (Solea senegalensis) reveals sex-associated markers and genome rearrangements in flatfish.</title>
        <authorList>
            <person name="Guerrero-Cozar I."/>
            <person name="Gomez-Garrido J."/>
            <person name="Berbel C."/>
            <person name="Martinez-Blanch J.F."/>
            <person name="Alioto T."/>
            <person name="Claros M.G."/>
            <person name="Gagnaire P.A."/>
            <person name="Manchado M."/>
        </authorList>
    </citation>
    <scope>NUCLEOTIDE SEQUENCE [LARGE SCALE GENOMIC DNA]</scope>
    <source>
        <strain evidence="2">Sse05_10M</strain>
    </source>
</reference>